<sequence>MARNFKSTRTGLRASAALVVAATALAGCNSVGSELMNVSQVTNMSETFKQGYVVDEQTLALVPPGSSREQVLLALGTPTTTNTFENEVFYYISQTRQRRAQFLKPRLVDQRILAVYFDGENTVERIADYGLQDGRVFDFITRTTPTGGRDQTFLTQVLTGTIGGPSPESLLGGR</sequence>
<dbReference type="InterPro" id="IPR037873">
    <property type="entry name" value="BamE-like"/>
</dbReference>
<dbReference type="GO" id="GO:1990063">
    <property type="term" value="C:Bam protein complex"/>
    <property type="evidence" value="ECO:0007669"/>
    <property type="project" value="TreeGrafter"/>
</dbReference>
<feature type="signal peptide" evidence="4">
    <location>
        <begin position="1"/>
        <end position="26"/>
    </location>
</feature>
<feature type="chain" id="PRO_5020439820" evidence="4">
    <location>
        <begin position="27"/>
        <end position="174"/>
    </location>
</feature>
<dbReference type="OrthoDB" id="9808313at2"/>
<dbReference type="KEGG" id="rpod:E0E05_06995"/>
<protein>
    <submittedName>
        <fullName evidence="6">Outer membrane protein assembly factor BamE</fullName>
    </submittedName>
</protein>
<gene>
    <name evidence="6" type="ORF">E0E05_06995</name>
</gene>
<evidence type="ECO:0000256" key="3">
    <source>
        <dbReference type="ARBA" id="ARBA00023237"/>
    </source>
</evidence>
<evidence type="ECO:0000256" key="4">
    <source>
        <dbReference type="SAM" id="SignalP"/>
    </source>
</evidence>
<evidence type="ECO:0000256" key="2">
    <source>
        <dbReference type="ARBA" id="ARBA00023136"/>
    </source>
</evidence>
<dbReference type="GO" id="GO:0030674">
    <property type="term" value="F:protein-macromolecule adaptor activity"/>
    <property type="evidence" value="ECO:0007669"/>
    <property type="project" value="TreeGrafter"/>
</dbReference>
<dbReference type="Gene3D" id="3.30.1450.10">
    <property type="match status" value="1"/>
</dbReference>
<proteinExistence type="predicted"/>
<evidence type="ECO:0000313" key="7">
    <source>
        <dbReference type="Proteomes" id="UP000293719"/>
    </source>
</evidence>
<dbReference type="PANTHER" id="PTHR37482:SF1">
    <property type="entry name" value="OUTER MEMBRANE PROTEIN ASSEMBLY FACTOR BAME"/>
    <property type="match status" value="1"/>
</dbReference>
<organism evidence="6 7">
    <name type="scientific">Roseitalea porphyridii</name>
    <dbReference type="NCBI Taxonomy" id="1852022"/>
    <lineage>
        <taxon>Bacteria</taxon>
        <taxon>Pseudomonadati</taxon>
        <taxon>Pseudomonadota</taxon>
        <taxon>Alphaproteobacteria</taxon>
        <taxon>Hyphomicrobiales</taxon>
        <taxon>Ahrensiaceae</taxon>
        <taxon>Roseitalea</taxon>
    </lineage>
</organism>
<evidence type="ECO:0000313" key="6">
    <source>
        <dbReference type="EMBL" id="QBK30369.1"/>
    </source>
</evidence>
<keyword evidence="7" id="KW-1185">Reference proteome</keyword>
<keyword evidence="2" id="KW-0472">Membrane</keyword>
<dbReference type="GeneID" id="90767038"/>
<keyword evidence="1 4" id="KW-0732">Signal</keyword>
<dbReference type="InterPro" id="IPR007450">
    <property type="entry name" value="BamE_dom"/>
</dbReference>
<dbReference type="PANTHER" id="PTHR37482">
    <property type="entry name" value="OUTER MEMBRANE PROTEIN ASSEMBLY FACTOR BAME"/>
    <property type="match status" value="1"/>
</dbReference>
<dbReference type="RefSeq" id="WP_131616066.1">
    <property type="nucleotide sequence ID" value="NZ_CP036532.1"/>
</dbReference>
<dbReference type="EMBL" id="CP036532">
    <property type="protein sequence ID" value="QBK30369.1"/>
    <property type="molecule type" value="Genomic_DNA"/>
</dbReference>
<dbReference type="GO" id="GO:0051205">
    <property type="term" value="P:protein insertion into membrane"/>
    <property type="evidence" value="ECO:0007669"/>
    <property type="project" value="TreeGrafter"/>
</dbReference>
<feature type="domain" description="Outer membrane protein assembly factor BamE" evidence="5">
    <location>
        <begin position="51"/>
        <end position="126"/>
    </location>
</feature>
<dbReference type="InterPro" id="IPR026592">
    <property type="entry name" value="BamE"/>
</dbReference>
<accession>A0A4P6V160</accession>
<evidence type="ECO:0000259" key="5">
    <source>
        <dbReference type="Pfam" id="PF04355"/>
    </source>
</evidence>
<reference evidence="6 7" key="1">
    <citation type="journal article" date="2017" name="Int. J. Syst. Evol. Microbiol.">
        <title>Roseitalea porphyridii gen. nov., sp. nov., isolated from a red alga, and reclassification of Hoeflea suaedae Chung et al. 2013 as Pseudohoeflea suaedae gen. nov., comb. nov.</title>
        <authorList>
            <person name="Hyeon J.W."/>
            <person name="Jeong S.E."/>
            <person name="Baek K."/>
            <person name="Jeon C.O."/>
        </authorList>
    </citation>
    <scope>NUCLEOTIDE SEQUENCE [LARGE SCALE GENOMIC DNA]</scope>
    <source>
        <strain evidence="6 7">MA7-20</strain>
    </source>
</reference>
<dbReference type="Proteomes" id="UP000293719">
    <property type="component" value="Chromosome"/>
</dbReference>
<dbReference type="Pfam" id="PF04355">
    <property type="entry name" value="BamE"/>
    <property type="match status" value="1"/>
</dbReference>
<evidence type="ECO:0000256" key="1">
    <source>
        <dbReference type="ARBA" id="ARBA00022729"/>
    </source>
</evidence>
<name>A0A4P6V160_9HYPH</name>
<dbReference type="GO" id="GO:0043165">
    <property type="term" value="P:Gram-negative-bacterium-type cell outer membrane assembly"/>
    <property type="evidence" value="ECO:0007669"/>
    <property type="project" value="TreeGrafter"/>
</dbReference>
<keyword evidence="3" id="KW-0998">Cell outer membrane</keyword>
<dbReference type="PROSITE" id="PS51257">
    <property type="entry name" value="PROKAR_LIPOPROTEIN"/>
    <property type="match status" value="1"/>
</dbReference>
<dbReference type="AlphaFoldDB" id="A0A4P6V160"/>